<reference evidence="2" key="1">
    <citation type="journal article" date="2023" name="Mol. Biol. Evol.">
        <title>Third-Generation Sequencing Reveals the Adaptive Role of the Epigenome in Three Deep-Sea Polychaetes.</title>
        <authorList>
            <person name="Perez M."/>
            <person name="Aroh O."/>
            <person name="Sun Y."/>
            <person name="Lan Y."/>
            <person name="Juniper S.K."/>
            <person name="Young C.R."/>
            <person name="Angers B."/>
            <person name="Qian P.Y."/>
        </authorList>
    </citation>
    <scope>NUCLEOTIDE SEQUENCE</scope>
    <source>
        <strain evidence="2">R07B-5</strain>
    </source>
</reference>
<comment type="caution">
    <text evidence="2">The sequence shown here is derived from an EMBL/GenBank/DDBJ whole genome shotgun (WGS) entry which is preliminary data.</text>
</comment>
<accession>A0AAD9NK09</accession>
<evidence type="ECO:0000313" key="3">
    <source>
        <dbReference type="Proteomes" id="UP001209878"/>
    </source>
</evidence>
<gene>
    <name evidence="2" type="ORF">NP493_895g02025</name>
</gene>
<sequence length="157" mass="16091">MPRRSGGGMRASAPRRGLRTASPPPRAPPRAALPARAPPAAPAPMAAAQPRQPGLMAQMATTAAGVAVGSAVGHMAAGALMGGGGGGRDQPAEAAPAQPIQQQQQQGYGAPQQQMSPCENELKQFINCAQTQRDLGLCQGFNEALRECRVSYGLPTE</sequence>
<keyword evidence="3" id="KW-1185">Reference proteome</keyword>
<feature type="compositionally biased region" description="Low complexity" evidence="1">
    <location>
        <begin position="43"/>
        <end position="53"/>
    </location>
</feature>
<dbReference type="PANTHER" id="PTHR13523:SF2">
    <property type="entry name" value="COILED-COIL-HELIX-COILED-COIL-HELIX DOMAIN CONTAINING 2, ISOFORM A-RELATED"/>
    <property type="match status" value="1"/>
</dbReference>
<organism evidence="2 3">
    <name type="scientific">Ridgeia piscesae</name>
    <name type="common">Tubeworm</name>
    <dbReference type="NCBI Taxonomy" id="27915"/>
    <lineage>
        <taxon>Eukaryota</taxon>
        <taxon>Metazoa</taxon>
        <taxon>Spiralia</taxon>
        <taxon>Lophotrochozoa</taxon>
        <taxon>Annelida</taxon>
        <taxon>Polychaeta</taxon>
        <taxon>Sedentaria</taxon>
        <taxon>Canalipalpata</taxon>
        <taxon>Sabellida</taxon>
        <taxon>Siboglinidae</taxon>
        <taxon>Ridgeia</taxon>
    </lineage>
</organism>
<proteinExistence type="predicted"/>
<dbReference type="GO" id="GO:0005739">
    <property type="term" value="C:mitochondrion"/>
    <property type="evidence" value="ECO:0007669"/>
    <property type="project" value="TreeGrafter"/>
</dbReference>
<dbReference type="Proteomes" id="UP001209878">
    <property type="component" value="Unassembled WGS sequence"/>
</dbReference>
<dbReference type="GO" id="GO:0005634">
    <property type="term" value="C:nucleus"/>
    <property type="evidence" value="ECO:0007669"/>
    <property type="project" value="TreeGrafter"/>
</dbReference>
<dbReference type="GO" id="GO:0007005">
    <property type="term" value="P:mitochondrion organization"/>
    <property type="evidence" value="ECO:0007669"/>
    <property type="project" value="InterPro"/>
</dbReference>
<name>A0AAD9NK09_RIDPI</name>
<dbReference type="AlphaFoldDB" id="A0AAD9NK09"/>
<dbReference type="PANTHER" id="PTHR13523">
    <property type="entry name" value="COILED-COIL-HELIX-COILED-COIL-HELIX DOMAIN CONTAINING 2/NUR77"/>
    <property type="match status" value="1"/>
</dbReference>
<dbReference type="InterPro" id="IPR055304">
    <property type="entry name" value="CHCHD2/10-like"/>
</dbReference>
<protein>
    <recommendedName>
        <fullName evidence="4">CHCH domain-containing protein</fullName>
    </recommendedName>
</protein>
<evidence type="ECO:0000313" key="2">
    <source>
        <dbReference type="EMBL" id="KAK2173182.1"/>
    </source>
</evidence>
<evidence type="ECO:0000256" key="1">
    <source>
        <dbReference type="SAM" id="MobiDB-lite"/>
    </source>
</evidence>
<feature type="region of interest" description="Disordered" evidence="1">
    <location>
        <begin position="78"/>
        <end position="115"/>
    </location>
</feature>
<feature type="region of interest" description="Disordered" evidence="1">
    <location>
        <begin position="1"/>
        <end position="53"/>
    </location>
</feature>
<evidence type="ECO:0008006" key="4">
    <source>
        <dbReference type="Google" id="ProtNLM"/>
    </source>
</evidence>
<dbReference type="EMBL" id="JAODUO010000895">
    <property type="protein sequence ID" value="KAK2173182.1"/>
    <property type="molecule type" value="Genomic_DNA"/>
</dbReference>
<feature type="compositionally biased region" description="Low complexity" evidence="1">
    <location>
        <begin position="92"/>
        <end position="114"/>
    </location>
</feature>